<feature type="region of interest" description="Disordered" evidence="1">
    <location>
        <begin position="118"/>
        <end position="144"/>
    </location>
</feature>
<organism evidence="2 3">
    <name type="scientific">Caerostris extrusa</name>
    <name type="common">Bark spider</name>
    <name type="synonym">Caerostris bankana</name>
    <dbReference type="NCBI Taxonomy" id="172846"/>
    <lineage>
        <taxon>Eukaryota</taxon>
        <taxon>Metazoa</taxon>
        <taxon>Ecdysozoa</taxon>
        <taxon>Arthropoda</taxon>
        <taxon>Chelicerata</taxon>
        <taxon>Arachnida</taxon>
        <taxon>Araneae</taxon>
        <taxon>Araneomorphae</taxon>
        <taxon>Entelegynae</taxon>
        <taxon>Araneoidea</taxon>
        <taxon>Araneidae</taxon>
        <taxon>Caerostris</taxon>
    </lineage>
</organism>
<keyword evidence="3" id="KW-1185">Reference proteome</keyword>
<reference evidence="2 3" key="1">
    <citation type="submission" date="2021-06" db="EMBL/GenBank/DDBJ databases">
        <title>Caerostris extrusa draft genome.</title>
        <authorList>
            <person name="Kono N."/>
            <person name="Arakawa K."/>
        </authorList>
    </citation>
    <scope>NUCLEOTIDE SEQUENCE [LARGE SCALE GENOMIC DNA]</scope>
</reference>
<accession>A0AAV4RS83</accession>
<protein>
    <submittedName>
        <fullName evidence="2">Uncharacterized protein</fullName>
    </submittedName>
</protein>
<dbReference type="Proteomes" id="UP001054945">
    <property type="component" value="Unassembled WGS sequence"/>
</dbReference>
<gene>
    <name evidence="2" type="ORF">CEXT_523241</name>
</gene>
<evidence type="ECO:0000313" key="2">
    <source>
        <dbReference type="EMBL" id="GIY22788.1"/>
    </source>
</evidence>
<evidence type="ECO:0000313" key="3">
    <source>
        <dbReference type="Proteomes" id="UP001054945"/>
    </source>
</evidence>
<proteinExistence type="predicted"/>
<name>A0AAV4RS83_CAEEX</name>
<sequence>MSVNEISFNNISLKRNAALYTWKIFLTSSFTSNNQNQKPKSIFVKERERILRVRTRERERICFLQQPKTLHPDKGRLTNDPNSNPLICPDRHLFTPLAQQAQLKFDFAPALMDCGGKKHTNRKKEILTNSSERGSPTNMQGHRR</sequence>
<dbReference type="AlphaFoldDB" id="A0AAV4RS83"/>
<evidence type="ECO:0000256" key="1">
    <source>
        <dbReference type="SAM" id="MobiDB-lite"/>
    </source>
</evidence>
<dbReference type="EMBL" id="BPLR01008195">
    <property type="protein sequence ID" value="GIY22788.1"/>
    <property type="molecule type" value="Genomic_DNA"/>
</dbReference>
<comment type="caution">
    <text evidence="2">The sequence shown here is derived from an EMBL/GenBank/DDBJ whole genome shotgun (WGS) entry which is preliminary data.</text>
</comment>
<feature type="compositionally biased region" description="Polar residues" evidence="1">
    <location>
        <begin position="127"/>
        <end position="144"/>
    </location>
</feature>